<keyword evidence="4" id="KW-0328">Glycosyltransferase</keyword>
<evidence type="ECO:0000313" key="11">
    <source>
        <dbReference type="Proteomes" id="UP001555786"/>
    </source>
</evidence>
<dbReference type="Proteomes" id="UP001555786">
    <property type="component" value="Unassembled WGS sequence"/>
</dbReference>
<dbReference type="InterPro" id="IPR025993">
    <property type="entry name" value="Ceramide_glucosylTrfase"/>
</dbReference>
<organism evidence="10 11">
    <name type="scientific">Labrys neptuniae</name>
    <dbReference type="NCBI Taxonomy" id="376174"/>
    <lineage>
        <taxon>Bacteria</taxon>
        <taxon>Pseudomonadati</taxon>
        <taxon>Pseudomonadota</taxon>
        <taxon>Alphaproteobacteria</taxon>
        <taxon>Hyphomicrobiales</taxon>
        <taxon>Xanthobacteraceae</taxon>
        <taxon>Labrys</taxon>
    </lineage>
</organism>
<dbReference type="Gene3D" id="3.90.550.10">
    <property type="entry name" value="Spore Coat Polysaccharide Biosynthesis Protein SpsA, Chain A"/>
    <property type="match status" value="1"/>
</dbReference>
<dbReference type="EMBL" id="JBFNQD010000009">
    <property type="protein sequence ID" value="MEW9308524.1"/>
    <property type="molecule type" value="Genomic_DNA"/>
</dbReference>
<evidence type="ECO:0000256" key="7">
    <source>
        <dbReference type="ARBA" id="ARBA00022989"/>
    </source>
</evidence>
<reference evidence="10 11" key="1">
    <citation type="submission" date="2024-07" db="EMBL/GenBank/DDBJ databases">
        <title>Description of Labrys sedimenti sp. nov., isolated from a diclofenac-degrading enrichment culture.</title>
        <authorList>
            <person name="Tancsics A."/>
            <person name="Csepanyi A."/>
        </authorList>
    </citation>
    <scope>NUCLEOTIDE SEQUENCE [LARGE SCALE GENOMIC DNA]</scope>
    <source>
        <strain evidence="10 11">LMG 23578</strain>
    </source>
</reference>
<evidence type="ECO:0000313" key="10">
    <source>
        <dbReference type="EMBL" id="MEW9308524.1"/>
    </source>
</evidence>
<keyword evidence="7 9" id="KW-1133">Transmembrane helix</keyword>
<dbReference type="PANTHER" id="PTHR12726">
    <property type="entry name" value="CERAMIDE GLUCOSYLTRANSFERASE"/>
    <property type="match status" value="1"/>
</dbReference>
<comment type="pathway">
    <text evidence="3">Sphingolipid metabolism.</text>
</comment>
<keyword evidence="6 9" id="KW-0812">Transmembrane</keyword>
<evidence type="ECO:0000256" key="9">
    <source>
        <dbReference type="SAM" id="Phobius"/>
    </source>
</evidence>
<evidence type="ECO:0000256" key="1">
    <source>
        <dbReference type="ARBA" id="ARBA00004141"/>
    </source>
</evidence>
<keyword evidence="8 9" id="KW-0472">Membrane</keyword>
<dbReference type="Pfam" id="PF13506">
    <property type="entry name" value="Glyco_transf_21"/>
    <property type="match status" value="1"/>
</dbReference>
<evidence type="ECO:0000256" key="5">
    <source>
        <dbReference type="ARBA" id="ARBA00022679"/>
    </source>
</evidence>
<dbReference type="InterPro" id="IPR029044">
    <property type="entry name" value="Nucleotide-diphossugar_trans"/>
</dbReference>
<dbReference type="RefSeq" id="WP_367625556.1">
    <property type="nucleotide sequence ID" value="NZ_JBFNQD010000009.1"/>
</dbReference>
<dbReference type="SUPFAM" id="SSF53448">
    <property type="entry name" value="Nucleotide-diphospho-sugar transferases"/>
    <property type="match status" value="1"/>
</dbReference>
<gene>
    <name evidence="10" type="ORF">ABXS05_23425</name>
</gene>
<comment type="subcellular location">
    <subcellularLocation>
        <location evidence="1">Membrane</location>
        <topology evidence="1">Multi-pass membrane protein</topology>
    </subcellularLocation>
</comment>
<evidence type="ECO:0000256" key="3">
    <source>
        <dbReference type="ARBA" id="ARBA00004991"/>
    </source>
</evidence>
<comment type="caution">
    <text evidence="10">The sequence shown here is derived from an EMBL/GenBank/DDBJ whole genome shotgun (WGS) entry which is preliminary data.</text>
</comment>
<keyword evidence="11" id="KW-1185">Reference proteome</keyword>
<protein>
    <submittedName>
        <fullName evidence="10">Glycosyltransferase</fullName>
    </submittedName>
</protein>
<accession>A0ABV3PTA1</accession>
<evidence type="ECO:0000256" key="6">
    <source>
        <dbReference type="ARBA" id="ARBA00022692"/>
    </source>
</evidence>
<feature type="transmembrane region" description="Helical" evidence="9">
    <location>
        <begin position="329"/>
        <end position="353"/>
    </location>
</feature>
<evidence type="ECO:0000256" key="8">
    <source>
        <dbReference type="ARBA" id="ARBA00023136"/>
    </source>
</evidence>
<dbReference type="PANTHER" id="PTHR12726:SF0">
    <property type="entry name" value="CERAMIDE GLUCOSYLTRANSFERASE"/>
    <property type="match status" value="1"/>
</dbReference>
<evidence type="ECO:0000256" key="2">
    <source>
        <dbReference type="ARBA" id="ARBA00004760"/>
    </source>
</evidence>
<name>A0ABV3PTA1_9HYPH</name>
<evidence type="ECO:0000256" key="4">
    <source>
        <dbReference type="ARBA" id="ARBA00022676"/>
    </source>
</evidence>
<keyword evidence="5" id="KW-0808">Transferase</keyword>
<comment type="pathway">
    <text evidence="2">Lipid metabolism; sphingolipid metabolism.</text>
</comment>
<proteinExistence type="predicted"/>
<sequence>MTLLAALAGLWWVALVCLLLGSTLLALLQPALAARRAVAGERRPVSVLVPLRQLEEAESEANQALLRLDHPGLEILFSVSDAEPSRRSGEGGVAKQRRMRCGPLPVSYPDEAVQADHTPSDPTSSGHLPHFVEKALTISVHVTTPIPGANPKIANLIEPVEAAEHDLLLIKDAATILPPGALAAMMASLTPGVGLVSCVPVARRPGNFPALVEASLVNSYGGRLLLALSALGGGAGIGAAMLLRRGDLEAAGGISTILRAVADDHALAKLLQAKGLRPVFAAATVDQDLGARRPGEIWQRHLRWAICRRLEEPLAFAAEPLTGLPAACLAALAGATLLGLPAIALLVLTLLLWPAAECALAWRKGWPLSPATPLAVLLREAIMPALWLNALVARRLAWGGATIALAGRR</sequence>